<accession>A0A6C0JQ39</accession>
<evidence type="ECO:0000313" key="1">
    <source>
        <dbReference type="EMBL" id="QHU05998.1"/>
    </source>
</evidence>
<name>A0A6C0JQ39_9ZZZZ</name>
<dbReference type="AlphaFoldDB" id="A0A6C0JQ39"/>
<dbReference type="EMBL" id="MN740430">
    <property type="protein sequence ID" value="QHU05998.1"/>
    <property type="molecule type" value="Genomic_DNA"/>
</dbReference>
<protein>
    <submittedName>
        <fullName evidence="1">Uncharacterized protein</fullName>
    </submittedName>
</protein>
<reference evidence="1" key="1">
    <citation type="journal article" date="2020" name="Nature">
        <title>Giant virus diversity and host interactions through global metagenomics.</title>
        <authorList>
            <person name="Schulz F."/>
            <person name="Roux S."/>
            <person name="Paez-Espino D."/>
            <person name="Jungbluth S."/>
            <person name="Walsh D.A."/>
            <person name="Denef V.J."/>
            <person name="McMahon K.D."/>
            <person name="Konstantinidis K.T."/>
            <person name="Eloe-Fadrosh E.A."/>
            <person name="Kyrpides N.C."/>
            <person name="Woyke T."/>
        </authorList>
    </citation>
    <scope>NUCLEOTIDE SEQUENCE</scope>
    <source>
        <strain evidence="1">GVMAG-M-3300027747-57</strain>
    </source>
</reference>
<proteinExistence type="predicted"/>
<sequence length="200" mass="23280">MINIYKTNIKIILDGILGKSLKSEKFAIAKMTYVEEYLEDDGTSDISSNEQFYTPFNPESGYMDDDDTIYSSKSANRKRQKKIIEEMKNIDKQYHKLARKINSKKESIEIYSTNVTPGNMIRDAITGSRYPQYRVGSSNENLFFKVRIATGETGHDGATFFFDSPEQYERHFKNSITIKQTEKEKWTNKCVDTRMKNERV</sequence>
<organism evidence="1">
    <name type="scientific">viral metagenome</name>
    <dbReference type="NCBI Taxonomy" id="1070528"/>
    <lineage>
        <taxon>unclassified sequences</taxon>
        <taxon>metagenomes</taxon>
        <taxon>organismal metagenomes</taxon>
    </lineage>
</organism>